<evidence type="ECO:0000313" key="1">
    <source>
        <dbReference type="EMBL" id="SDL86417.1"/>
    </source>
</evidence>
<dbReference type="Proteomes" id="UP000199242">
    <property type="component" value="Unassembled WGS sequence"/>
</dbReference>
<accession>A0ABY0QTL9</accession>
<proteinExistence type="predicted"/>
<protein>
    <recommendedName>
        <fullName evidence="3">Methyltransferase, FkbM family</fullName>
    </recommendedName>
</protein>
<dbReference type="InterPro" id="IPR029063">
    <property type="entry name" value="SAM-dependent_MTases_sf"/>
</dbReference>
<dbReference type="RefSeq" id="WP_089743663.1">
    <property type="nucleotide sequence ID" value="NZ_FNHD01000007.1"/>
</dbReference>
<evidence type="ECO:0008006" key="3">
    <source>
        <dbReference type="Google" id="ProtNLM"/>
    </source>
</evidence>
<reference evidence="1 2" key="1">
    <citation type="submission" date="2016-10" db="EMBL/GenBank/DDBJ databases">
        <authorList>
            <person name="Varghese N."/>
            <person name="Submissions S."/>
        </authorList>
    </citation>
    <scope>NUCLEOTIDE SEQUENCE [LARGE SCALE GENOMIC DNA]</scope>
    <source>
        <strain evidence="1 2">CGMCC 1.10941</strain>
    </source>
</reference>
<evidence type="ECO:0000313" key="2">
    <source>
        <dbReference type="Proteomes" id="UP000199242"/>
    </source>
</evidence>
<comment type="caution">
    <text evidence="1">The sequence shown here is derived from an EMBL/GenBank/DDBJ whole genome shotgun (WGS) entry which is preliminary data.</text>
</comment>
<keyword evidence="2" id="KW-1185">Reference proteome</keyword>
<gene>
    <name evidence="1" type="ORF">SAMN05216273_107167</name>
</gene>
<name>A0ABY0QTL9_9FLAO</name>
<sequence length="246" mass="29019">MFTKKNNTHQIFHDKRQLKQLFNDRIYFGPFSGLRIPDNLYDVLSLAEIMGLYESCLHNTFSDLLNRNIKNIVIVGGNNGYYTAGLSYIFSPERYYVYEMDHKMHSLIESWYLKNKINLPTILGEANDKNFVNFDADIDLLLIDCEGAEKILLDPEKFPWQKRSDIILELHPFYVDNLISLISKRFSSTHEIQLIYDDFNEDNKINKILKGLDMNIVYPQHPTHRWIMEDGKKVFTSGSFMYLKRK</sequence>
<dbReference type="EMBL" id="FNHD01000007">
    <property type="protein sequence ID" value="SDL86417.1"/>
    <property type="molecule type" value="Genomic_DNA"/>
</dbReference>
<organism evidence="1 2">
    <name type="scientific">Chryseobacterium taihuense</name>
    <dbReference type="NCBI Taxonomy" id="1141221"/>
    <lineage>
        <taxon>Bacteria</taxon>
        <taxon>Pseudomonadati</taxon>
        <taxon>Bacteroidota</taxon>
        <taxon>Flavobacteriia</taxon>
        <taxon>Flavobacteriales</taxon>
        <taxon>Weeksellaceae</taxon>
        <taxon>Chryseobacterium group</taxon>
        <taxon>Chryseobacterium</taxon>
    </lineage>
</organism>
<dbReference type="SUPFAM" id="SSF53335">
    <property type="entry name" value="S-adenosyl-L-methionine-dependent methyltransferases"/>
    <property type="match status" value="1"/>
</dbReference>